<protein>
    <submittedName>
        <fullName evidence="3">Uncharacterized protein LOC112050693</fullName>
    </submittedName>
</protein>
<sequence length="274" mass="31018">MEYFPQNLPMHCRLPGTVLPFSPPVYPNPEIGKQPMPIPMPRMPGLIPGSIPGMMSGQISGSMPMPMAPMPPGPAHKLPVIVMPFYSPDTSGKNPQISHQVRPRKRKHPIRKRRPKYYTSDEDSTDTDSSTDTDDSTDTSSERGLWRDPRIGRRSNRHHKSKRKKHQGNNEVLTPILQYVTKDGYVIFEKQISKGEAKDWLVSKGDNKNAIETLSPMKEDDIENSVGETGNNNGHTKVLIKAVEEIEVKTELNPHKLYKTKNVKRKQLRKKGKQ</sequence>
<feature type="compositionally biased region" description="Polar residues" evidence="1">
    <location>
        <begin position="88"/>
        <end position="99"/>
    </location>
</feature>
<feature type="compositionally biased region" description="Acidic residues" evidence="1">
    <location>
        <begin position="120"/>
        <end position="137"/>
    </location>
</feature>
<keyword evidence="2" id="KW-1185">Reference proteome</keyword>
<feature type="region of interest" description="Disordered" evidence="1">
    <location>
        <begin position="86"/>
        <end position="170"/>
    </location>
</feature>
<feature type="compositionally biased region" description="Basic residues" evidence="1">
    <location>
        <begin position="101"/>
        <end position="116"/>
    </location>
</feature>
<gene>
    <name evidence="3" type="primary">LOC112050693</name>
</gene>
<evidence type="ECO:0000256" key="1">
    <source>
        <dbReference type="SAM" id="MobiDB-lite"/>
    </source>
</evidence>
<dbReference type="Proteomes" id="UP001652582">
    <property type="component" value="Chromosome 10"/>
</dbReference>
<dbReference type="AlphaFoldDB" id="A0A6J1NIH5"/>
<dbReference type="KEGG" id="bany:112050693"/>
<feature type="compositionally biased region" description="Basic residues" evidence="1">
    <location>
        <begin position="152"/>
        <end position="167"/>
    </location>
</feature>
<dbReference type="GeneID" id="112050693"/>
<name>A0A6J1NIH5_BICAN</name>
<reference evidence="3" key="1">
    <citation type="submission" date="2025-08" db="UniProtKB">
        <authorList>
            <consortium name="RefSeq"/>
        </authorList>
    </citation>
    <scope>IDENTIFICATION</scope>
</reference>
<proteinExistence type="predicted"/>
<evidence type="ECO:0000313" key="2">
    <source>
        <dbReference type="Proteomes" id="UP001652582"/>
    </source>
</evidence>
<evidence type="ECO:0000313" key="3">
    <source>
        <dbReference type="RefSeq" id="XP_023944787.2"/>
    </source>
</evidence>
<accession>A0A6J1NIH5</accession>
<organism evidence="2 3">
    <name type="scientific">Bicyclus anynana</name>
    <name type="common">Squinting bush brown butterfly</name>
    <dbReference type="NCBI Taxonomy" id="110368"/>
    <lineage>
        <taxon>Eukaryota</taxon>
        <taxon>Metazoa</taxon>
        <taxon>Ecdysozoa</taxon>
        <taxon>Arthropoda</taxon>
        <taxon>Hexapoda</taxon>
        <taxon>Insecta</taxon>
        <taxon>Pterygota</taxon>
        <taxon>Neoptera</taxon>
        <taxon>Endopterygota</taxon>
        <taxon>Lepidoptera</taxon>
        <taxon>Glossata</taxon>
        <taxon>Ditrysia</taxon>
        <taxon>Papilionoidea</taxon>
        <taxon>Nymphalidae</taxon>
        <taxon>Satyrinae</taxon>
        <taxon>Satyrini</taxon>
        <taxon>Mycalesina</taxon>
        <taxon>Bicyclus</taxon>
    </lineage>
</organism>
<dbReference type="RefSeq" id="XP_023944787.2">
    <property type="nucleotide sequence ID" value="XM_024089019.2"/>
</dbReference>
<dbReference type="OrthoDB" id="7493487at2759"/>
<feature type="compositionally biased region" description="Basic and acidic residues" evidence="1">
    <location>
        <begin position="140"/>
        <end position="151"/>
    </location>
</feature>